<dbReference type="InterPro" id="IPR002524">
    <property type="entry name" value="Cation_efflux"/>
</dbReference>
<dbReference type="EMBL" id="VSSQ01000040">
    <property type="protein sequence ID" value="MPL68147.1"/>
    <property type="molecule type" value="Genomic_DNA"/>
</dbReference>
<dbReference type="PANTHER" id="PTHR11562:SF17">
    <property type="entry name" value="RE54080P-RELATED"/>
    <property type="match status" value="1"/>
</dbReference>
<dbReference type="NCBIfam" id="TIGR01297">
    <property type="entry name" value="CDF"/>
    <property type="match status" value="1"/>
</dbReference>
<feature type="transmembrane region" description="Helical" evidence="8">
    <location>
        <begin position="152"/>
        <end position="172"/>
    </location>
</feature>
<dbReference type="InterPro" id="IPR027470">
    <property type="entry name" value="Cation_efflux_CTD"/>
</dbReference>
<evidence type="ECO:0000256" key="4">
    <source>
        <dbReference type="ARBA" id="ARBA00022692"/>
    </source>
</evidence>
<organism evidence="11">
    <name type="scientific">bioreactor metagenome</name>
    <dbReference type="NCBI Taxonomy" id="1076179"/>
    <lineage>
        <taxon>unclassified sequences</taxon>
        <taxon>metagenomes</taxon>
        <taxon>ecological metagenomes</taxon>
    </lineage>
</organism>
<evidence type="ECO:0000259" key="9">
    <source>
        <dbReference type="Pfam" id="PF01545"/>
    </source>
</evidence>
<dbReference type="Pfam" id="PF01545">
    <property type="entry name" value="Cation_efflux"/>
    <property type="match status" value="1"/>
</dbReference>
<dbReference type="InterPro" id="IPR027469">
    <property type="entry name" value="Cation_efflux_TMD_sf"/>
</dbReference>
<dbReference type="SUPFAM" id="SSF161111">
    <property type="entry name" value="Cation efflux protein transmembrane domain-like"/>
    <property type="match status" value="1"/>
</dbReference>
<evidence type="ECO:0000256" key="8">
    <source>
        <dbReference type="SAM" id="Phobius"/>
    </source>
</evidence>
<feature type="domain" description="Cation efflux protein cytoplasmic" evidence="10">
    <location>
        <begin position="216"/>
        <end position="286"/>
    </location>
</feature>
<keyword evidence="5 8" id="KW-1133">Transmembrane helix</keyword>
<feature type="transmembrane region" description="Helical" evidence="8">
    <location>
        <begin position="114"/>
        <end position="132"/>
    </location>
</feature>
<dbReference type="SUPFAM" id="SSF160240">
    <property type="entry name" value="Cation efflux protein cytoplasmic domain-like"/>
    <property type="match status" value="1"/>
</dbReference>
<evidence type="ECO:0000259" key="10">
    <source>
        <dbReference type="Pfam" id="PF16916"/>
    </source>
</evidence>
<dbReference type="Pfam" id="PF16916">
    <property type="entry name" value="ZT_dimer"/>
    <property type="match status" value="1"/>
</dbReference>
<evidence type="ECO:0000256" key="3">
    <source>
        <dbReference type="ARBA" id="ARBA00022448"/>
    </source>
</evidence>
<accession>A0A644TNZ5</accession>
<proteinExistence type="inferred from homology"/>
<protein>
    <submittedName>
        <fullName evidence="11">Cadmium, cobalt and zinc/H(+)-K(+) antiporter</fullName>
    </submittedName>
</protein>
<evidence type="ECO:0000313" key="11">
    <source>
        <dbReference type="EMBL" id="MPL68147.1"/>
    </source>
</evidence>
<evidence type="ECO:0000256" key="7">
    <source>
        <dbReference type="ARBA" id="ARBA00023136"/>
    </source>
</evidence>
<evidence type="ECO:0000256" key="6">
    <source>
        <dbReference type="ARBA" id="ARBA00023065"/>
    </source>
</evidence>
<comment type="subcellular location">
    <subcellularLocation>
        <location evidence="1">Membrane</location>
        <topology evidence="1">Multi-pass membrane protein</topology>
    </subcellularLocation>
</comment>
<dbReference type="GO" id="GO:0005886">
    <property type="term" value="C:plasma membrane"/>
    <property type="evidence" value="ECO:0007669"/>
    <property type="project" value="TreeGrafter"/>
</dbReference>
<evidence type="ECO:0000256" key="2">
    <source>
        <dbReference type="ARBA" id="ARBA00008873"/>
    </source>
</evidence>
<feature type="transmembrane region" description="Helical" evidence="8">
    <location>
        <begin position="178"/>
        <end position="197"/>
    </location>
</feature>
<keyword evidence="4 8" id="KW-0812">Transmembrane</keyword>
<evidence type="ECO:0000256" key="1">
    <source>
        <dbReference type="ARBA" id="ARBA00004141"/>
    </source>
</evidence>
<feature type="transmembrane region" description="Helical" evidence="8">
    <location>
        <begin position="78"/>
        <end position="102"/>
    </location>
</feature>
<dbReference type="GO" id="GO:0005385">
    <property type="term" value="F:zinc ion transmembrane transporter activity"/>
    <property type="evidence" value="ECO:0007669"/>
    <property type="project" value="TreeGrafter"/>
</dbReference>
<name>A0A644TNZ5_9ZZZZ</name>
<comment type="caution">
    <text evidence="11">The sequence shown here is derived from an EMBL/GenBank/DDBJ whole genome shotgun (WGS) entry which is preliminary data.</text>
</comment>
<feature type="transmembrane region" description="Helical" evidence="8">
    <location>
        <begin position="16"/>
        <end position="36"/>
    </location>
</feature>
<dbReference type="AlphaFoldDB" id="A0A644TNZ5"/>
<feature type="domain" description="Cation efflux protein transmembrane" evidence="9">
    <location>
        <begin position="17"/>
        <end position="209"/>
    </location>
</feature>
<evidence type="ECO:0000256" key="5">
    <source>
        <dbReference type="ARBA" id="ARBA00022989"/>
    </source>
</evidence>
<dbReference type="InterPro" id="IPR036837">
    <property type="entry name" value="Cation_efflux_CTD_sf"/>
</dbReference>
<keyword evidence="3" id="KW-0813">Transport</keyword>
<keyword evidence="7 8" id="KW-0472">Membrane</keyword>
<gene>
    <name evidence="11" type="primary">czcD_5</name>
    <name evidence="11" type="ORF">SDC9_13860</name>
</gene>
<sequence>MHSHHDTQRQGNQKGLAIAAVITTIIMIAEFVGGLVTNSLALLSDSGHMLSDVTSLLVSLFALRLATKPPSLLKPFGYHRFEILAALMNGITLFVIAVLIMIEAYQRFLEPPAVASGAMMVIALIGLLANALSAVALHRQGDVKDNLNMRSAYLHVIGDALGSVGAIIAGLLMYYFQWYIADPIISVVVALVILRGAGRVIQQSAHILMEGAPSNIDPIKVKESLECIDGVTGIHDLRIWTITSGIHSLTCHLSIATSANRQLVLDKATSIVKNDYNFRFCTIQMET</sequence>
<dbReference type="InterPro" id="IPR058533">
    <property type="entry name" value="Cation_efflux_TM"/>
</dbReference>
<dbReference type="InterPro" id="IPR050681">
    <property type="entry name" value="CDF/SLC30A"/>
</dbReference>
<comment type="similarity">
    <text evidence="2">Belongs to the cation diffusion facilitator (CDF) transporter (TC 2.A.4) family. SLC30A subfamily.</text>
</comment>
<reference evidence="11" key="1">
    <citation type="submission" date="2019-08" db="EMBL/GenBank/DDBJ databases">
        <authorList>
            <person name="Kucharzyk K."/>
            <person name="Murdoch R.W."/>
            <person name="Higgins S."/>
            <person name="Loffler F."/>
        </authorList>
    </citation>
    <scope>NUCLEOTIDE SEQUENCE</scope>
</reference>
<dbReference type="PANTHER" id="PTHR11562">
    <property type="entry name" value="CATION EFFLUX PROTEIN/ ZINC TRANSPORTER"/>
    <property type="match status" value="1"/>
</dbReference>
<dbReference type="Gene3D" id="1.20.1510.10">
    <property type="entry name" value="Cation efflux protein transmembrane domain"/>
    <property type="match status" value="1"/>
</dbReference>
<keyword evidence="6" id="KW-0406">Ion transport</keyword>